<dbReference type="Gene3D" id="1.10.12.10">
    <property type="entry name" value="Lyase 2-enoyl-coa Hydratase, Chain A, domain 2"/>
    <property type="match status" value="1"/>
</dbReference>
<keyword evidence="4" id="KW-1185">Reference proteome</keyword>
<dbReference type="CDD" id="cd06558">
    <property type="entry name" value="crotonase-like"/>
    <property type="match status" value="1"/>
</dbReference>
<dbReference type="InterPro" id="IPR014748">
    <property type="entry name" value="Enoyl-CoA_hydra_C"/>
</dbReference>
<dbReference type="RefSeq" id="WP_202827141.1">
    <property type="nucleotide sequence ID" value="NZ_JAEUXJ010000008.1"/>
</dbReference>
<dbReference type="InterPro" id="IPR018376">
    <property type="entry name" value="Enoyl-CoA_hyd/isom_CS"/>
</dbReference>
<dbReference type="SUPFAM" id="SSF52096">
    <property type="entry name" value="ClpP/crotonase"/>
    <property type="match status" value="1"/>
</dbReference>
<dbReference type="PANTHER" id="PTHR43802">
    <property type="entry name" value="ENOYL-COA HYDRATASE"/>
    <property type="match status" value="1"/>
</dbReference>
<proteinExistence type="inferred from homology"/>
<evidence type="ECO:0000256" key="2">
    <source>
        <dbReference type="RuleBase" id="RU003707"/>
    </source>
</evidence>
<dbReference type="Gene3D" id="3.90.226.10">
    <property type="entry name" value="2-enoyl-CoA Hydratase, Chain A, domain 1"/>
    <property type="match status" value="1"/>
</dbReference>
<dbReference type="EMBL" id="JAEUXJ010000008">
    <property type="protein sequence ID" value="MBL6457400.1"/>
    <property type="molecule type" value="Genomic_DNA"/>
</dbReference>
<name>A0ABS1V6W1_9PROT</name>
<sequence length="255" mass="26733">MEAVTVERVGKVALIRLNRPKTRNAMSVEIKAGLSSAFPALMSDHSVRCVVLTGSENAFCAGGDLTNMQDRRAPAVRERLQAAHAWTQLLLTGETPVIGAVNGAAAGAGFALAMLCDVLLMSETAYFQAGFPAIGAVPDLGLALTLPRAVGVARAREILLTNRRIAAAEAVALGIAARAVTPDRLMEDVMAMAAGIAAGPRLSTGLTKQLLNQAYGPIERFMQEEAMAQAVAFGGDEFPEGVDAFLNKRKPNFGG</sequence>
<accession>A0ABS1V6W1</accession>
<comment type="similarity">
    <text evidence="1 2">Belongs to the enoyl-CoA hydratase/isomerase family.</text>
</comment>
<evidence type="ECO:0000313" key="3">
    <source>
        <dbReference type="EMBL" id="MBL6457400.1"/>
    </source>
</evidence>
<dbReference type="Proteomes" id="UP000606490">
    <property type="component" value="Unassembled WGS sequence"/>
</dbReference>
<gene>
    <name evidence="3" type="ORF">JMJ55_18865</name>
</gene>
<dbReference type="InterPro" id="IPR029045">
    <property type="entry name" value="ClpP/crotonase-like_dom_sf"/>
</dbReference>
<evidence type="ECO:0000313" key="4">
    <source>
        <dbReference type="Proteomes" id="UP000606490"/>
    </source>
</evidence>
<dbReference type="PANTHER" id="PTHR43802:SF1">
    <property type="entry name" value="IP11341P-RELATED"/>
    <property type="match status" value="1"/>
</dbReference>
<reference evidence="3 4" key="1">
    <citation type="submission" date="2021-01" db="EMBL/GenBank/DDBJ databases">
        <title>Belnapia mucosa sp. nov. and Belnapia arida sp. nov., isolated from the Tabernas Desert (Almeria, Spain).</title>
        <authorList>
            <person name="Molina-Menor E."/>
            <person name="Vidal-Verdu A."/>
            <person name="Calonge A."/>
            <person name="Satari L."/>
            <person name="Pereto Magraner J."/>
            <person name="Porcar Miralles M."/>
        </authorList>
    </citation>
    <scope>NUCLEOTIDE SEQUENCE [LARGE SCALE GENOMIC DNA]</scope>
    <source>
        <strain evidence="3 4">T6</strain>
    </source>
</reference>
<dbReference type="InterPro" id="IPR001753">
    <property type="entry name" value="Enoyl-CoA_hydra/iso"/>
</dbReference>
<dbReference type="Pfam" id="PF00378">
    <property type="entry name" value="ECH_1"/>
    <property type="match status" value="1"/>
</dbReference>
<dbReference type="PROSITE" id="PS00166">
    <property type="entry name" value="ENOYL_COA_HYDRATASE"/>
    <property type="match status" value="1"/>
</dbReference>
<comment type="caution">
    <text evidence="3">The sequence shown here is derived from an EMBL/GenBank/DDBJ whole genome shotgun (WGS) entry which is preliminary data.</text>
</comment>
<organism evidence="3 4">
    <name type="scientific">Belnapia mucosa</name>
    <dbReference type="NCBI Taxonomy" id="2804532"/>
    <lineage>
        <taxon>Bacteria</taxon>
        <taxon>Pseudomonadati</taxon>
        <taxon>Pseudomonadota</taxon>
        <taxon>Alphaproteobacteria</taxon>
        <taxon>Acetobacterales</taxon>
        <taxon>Roseomonadaceae</taxon>
        <taxon>Belnapia</taxon>
    </lineage>
</organism>
<protein>
    <submittedName>
        <fullName evidence="3">Enoyl-CoA hydratase/isomerase family protein</fullName>
    </submittedName>
</protein>
<evidence type="ECO:0000256" key="1">
    <source>
        <dbReference type="ARBA" id="ARBA00005254"/>
    </source>
</evidence>